<evidence type="ECO:0000313" key="2">
    <source>
        <dbReference type="Proteomes" id="UP001234178"/>
    </source>
</evidence>
<accession>A0ABR0AEB1</accession>
<dbReference type="EMBL" id="JAOYFB010000037">
    <property type="protein sequence ID" value="KAK4023423.1"/>
    <property type="molecule type" value="Genomic_DNA"/>
</dbReference>
<proteinExistence type="predicted"/>
<protein>
    <submittedName>
        <fullName evidence="1">Uncharacterized protein</fullName>
    </submittedName>
</protein>
<evidence type="ECO:0000313" key="1">
    <source>
        <dbReference type="EMBL" id="KAK4023423.1"/>
    </source>
</evidence>
<sequence length="79" mass="9103">MDVELDEYRPNGCAYSTPSYNKDNKYADIIITSQSDERILDGSSQWSVFHILFCLRNLTRNVNLCHKEPQRFASLFGAV</sequence>
<dbReference type="Proteomes" id="UP001234178">
    <property type="component" value="Unassembled WGS sequence"/>
</dbReference>
<gene>
    <name evidence="1" type="ORF">OUZ56_008835</name>
</gene>
<keyword evidence="2" id="KW-1185">Reference proteome</keyword>
<organism evidence="1 2">
    <name type="scientific">Daphnia magna</name>
    <dbReference type="NCBI Taxonomy" id="35525"/>
    <lineage>
        <taxon>Eukaryota</taxon>
        <taxon>Metazoa</taxon>
        <taxon>Ecdysozoa</taxon>
        <taxon>Arthropoda</taxon>
        <taxon>Crustacea</taxon>
        <taxon>Branchiopoda</taxon>
        <taxon>Diplostraca</taxon>
        <taxon>Cladocera</taxon>
        <taxon>Anomopoda</taxon>
        <taxon>Daphniidae</taxon>
        <taxon>Daphnia</taxon>
    </lineage>
</organism>
<comment type="caution">
    <text evidence="1">The sequence shown here is derived from an EMBL/GenBank/DDBJ whole genome shotgun (WGS) entry which is preliminary data.</text>
</comment>
<reference evidence="1 2" key="1">
    <citation type="journal article" date="2023" name="Nucleic Acids Res.">
        <title>The hologenome of Daphnia magna reveals possible DNA methylation and microbiome-mediated evolution of the host genome.</title>
        <authorList>
            <person name="Chaturvedi A."/>
            <person name="Li X."/>
            <person name="Dhandapani V."/>
            <person name="Marshall H."/>
            <person name="Kissane S."/>
            <person name="Cuenca-Cambronero M."/>
            <person name="Asole G."/>
            <person name="Calvet F."/>
            <person name="Ruiz-Romero M."/>
            <person name="Marangio P."/>
            <person name="Guigo R."/>
            <person name="Rago D."/>
            <person name="Mirbahai L."/>
            <person name="Eastwood N."/>
            <person name="Colbourne J.K."/>
            <person name="Zhou J."/>
            <person name="Mallon E."/>
            <person name="Orsini L."/>
        </authorList>
    </citation>
    <scope>NUCLEOTIDE SEQUENCE [LARGE SCALE GENOMIC DNA]</scope>
    <source>
        <strain evidence="1">LRV0_1</strain>
    </source>
</reference>
<name>A0ABR0AEB1_9CRUS</name>